<gene>
    <name evidence="1" type="ORF">FQ154_16930</name>
</gene>
<accession>A0A5B0E3R4</accession>
<protein>
    <submittedName>
        <fullName evidence="1">Isocitrate lyase/phosphoenolpyruvate mutase family protein</fullName>
    </submittedName>
</protein>
<dbReference type="PANTHER" id="PTHR42905:SF16">
    <property type="entry name" value="CARBOXYPHOSPHONOENOLPYRUVATE PHOSPHONOMUTASE-LIKE PROTEIN (AFU_ORTHOLOGUE AFUA_5G07230)"/>
    <property type="match status" value="1"/>
</dbReference>
<dbReference type="AlphaFoldDB" id="A0A5B0E3R4"/>
<dbReference type="Proteomes" id="UP000323856">
    <property type="component" value="Unassembled WGS sequence"/>
</dbReference>
<dbReference type="Pfam" id="PF13714">
    <property type="entry name" value="PEP_mutase"/>
    <property type="match status" value="1"/>
</dbReference>
<dbReference type="RefSeq" id="WP_149620620.1">
    <property type="nucleotide sequence ID" value="NZ_VOBL01000022.1"/>
</dbReference>
<dbReference type="PANTHER" id="PTHR42905">
    <property type="entry name" value="PHOSPHOENOLPYRUVATE CARBOXYLASE"/>
    <property type="match status" value="1"/>
</dbReference>
<dbReference type="EMBL" id="VOBL01000022">
    <property type="protein sequence ID" value="KAA0973697.1"/>
    <property type="molecule type" value="Genomic_DNA"/>
</dbReference>
<proteinExistence type="predicted"/>
<keyword evidence="1" id="KW-0456">Lyase</keyword>
<dbReference type="Gene3D" id="3.20.20.60">
    <property type="entry name" value="Phosphoenolpyruvate-binding domains"/>
    <property type="match status" value="1"/>
</dbReference>
<evidence type="ECO:0000313" key="2">
    <source>
        <dbReference type="Proteomes" id="UP000323856"/>
    </source>
</evidence>
<dbReference type="InterPro" id="IPR040442">
    <property type="entry name" value="Pyrv_kinase-like_dom_sf"/>
</dbReference>
<dbReference type="InterPro" id="IPR015813">
    <property type="entry name" value="Pyrv/PenolPyrv_kinase-like_dom"/>
</dbReference>
<evidence type="ECO:0000313" key="1">
    <source>
        <dbReference type="EMBL" id="KAA0973697.1"/>
    </source>
</evidence>
<sequence>MDFSSLHHAGQLFVLPNAWDLGSARALLRAGFPAVGSTSLGVAASHGLLDAARDIAEKTLELAQELRGLRCFVSMDIEDGFFDDPADVAAYVRELKVHGINLEDSSSGALVDPELHAAKISEVKRACPEVFVNARIDTVWLHQDIDVAETLRRARIYTEAGADGIFVPGALGTEAISELLRGICLPLNLLPSTDHTAAELGALGVRRLSTGSLPYRAAMDAAVRAALAVRDSTPLPTATSYQQVMDSMAADPGHSG</sequence>
<keyword evidence="1" id="KW-0670">Pyruvate</keyword>
<dbReference type="InterPro" id="IPR039556">
    <property type="entry name" value="ICL/PEPM"/>
</dbReference>
<dbReference type="GO" id="GO:0016829">
    <property type="term" value="F:lyase activity"/>
    <property type="evidence" value="ECO:0007669"/>
    <property type="project" value="UniProtKB-KW"/>
</dbReference>
<comment type="caution">
    <text evidence="1">The sequence shown here is derived from an EMBL/GenBank/DDBJ whole genome shotgun (WGS) entry which is preliminary data.</text>
</comment>
<dbReference type="CDD" id="cd00377">
    <property type="entry name" value="ICL_PEPM"/>
    <property type="match status" value="1"/>
</dbReference>
<name>A0A5B0E3R4_9MICC</name>
<reference evidence="1 2" key="1">
    <citation type="submission" date="2019-07" db="EMBL/GenBank/DDBJ databases">
        <title>Analysis of the biochemical properties, biological activity and biotechnological potential of siderophores and biosurfactants produced by Antarctic psychrotolerant bacteria.</title>
        <authorList>
            <person name="Styczynski M."/>
            <person name="Krucon T."/>
            <person name="Decewicz P."/>
            <person name="Dziewit L."/>
        </authorList>
    </citation>
    <scope>NUCLEOTIDE SEQUENCE [LARGE SCALE GENOMIC DNA]</scope>
    <source>
        <strain evidence="1 2">ANT_H27</strain>
    </source>
</reference>
<organism evidence="1 2">
    <name type="scientific">Paeniglutamicibacter gangotriensis</name>
    <dbReference type="NCBI Taxonomy" id="254787"/>
    <lineage>
        <taxon>Bacteria</taxon>
        <taxon>Bacillati</taxon>
        <taxon>Actinomycetota</taxon>
        <taxon>Actinomycetes</taxon>
        <taxon>Micrococcales</taxon>
        <taxon>Micrococcaceae</taxon>
        <taxon>Paeniglutamicibacter</taxon>
    </lineage>
</organism>
<dbReference type="SUPFAM" id="SSF51621">
    <property type="entry name" value="Phosphoenolpyruvate/pyruvate domain"/>
    <property type="match status" value="1"/>
</dbReference>
<dbReference type="OrthoDB" id="9780430at2"/>